<dbReference type="OrthoDB" id="4653716at2"/>
<protein>
    <submittedName>
        <fullName evidence="1">Uncharacterized protein</fullName>
    </submittedName>
</protein>
<organism evidence="1 2">
    <name type="scientific">Brunnivagina elsteri CCALA 953</name>
    <dbReference type="NCBI Taxonomy" id="987040"/>
    <lineage>
        <taxon>Bacteria</taxon>
        <taxon>Bacillati</taxon>
        <taxon>Cyanobacteriota</taxon>
        <taxon>Cyanophyceae</taxon>
        <taxon>Nostocales</taxon>
        <taxon>Calotrichaceae</taxon>
        <taxon>Brunnivagina</taxon>
    </lineage>
</organism>
<accession>A0A2A2TEI8</accession>
<dbReference type="Gene3D" id="1.20.910.10">
    <property type="entry name" value="Heme oxygenase-like"/>
    <property type="match status" value="1"/>
</dbReference>
<comment type="caution">
    <text evidence="1">The sequence shown here is derived from an EMBL/GenBank/DDBJ whole genome shotgun (WGS) entry which is preliminary data.</text>
</comment>
<dbReference type="InterPro" id="IPR016084">
    <property type="entry name" value="Haem_Oase-like_multi-hlx"/>
</dbReference>
<proteinExistence type="predicted"/>
<dbReference type="EMBL" id="NTFS01000288">
    <property type="protein sequence ID" value="PAX52066.1"/>
    <property type="molecule type" value="Genomic_DNA"/>
</dbReference>
<evidence type="ECO:0000313" key="2">
    <source>
        <dbReference type="Proteomes" id="UP000218238"/>
    </source>
</evidence>
<gene>
    <name evidence="1" type="ORF">CK510_21315</name>
</gene>
<sequence length="243" mass="28480">MKEVLELVEKRKQEFSQLSLFKYMQDKSIEPRQRLAWAPCVTPFAMGFGQLNKYDFRKEPTDDPIQKIINNHTYEDDHHWIWLLEDLEKLGFNHIMKFSDSMKFYWGEETYHTRQVCHKIALYTFREEPIIVLAAIEAIEATGNIALALTSEVTKELQQKYLYFGQHHFNVETGHATGTIDVAQVLERIIMTDKQKVRAFEVVEKVFEVFTESVNEMMTYAKKHPVSESSNTSDTFNKARLSV</sequence>
<dbReference type="RefSeq" id="WP_095723612.1">
    <property type="nucleotide sequence ID" value="NZ_NTFS01000288.1"/>
</dbReference>
<keyword evidence="2" id="KW-1185">Reference proteome</keyword>
<reference evidence="1 2" key="1">
    <citation type="submission" date="2017-08" db="EMBL/GenBank/DDBJ databases">
        <title>Draft genome sequence of filamentous cyanobacterium Calothrix elsteri CCALA 953.</title>
        <authorList>
            <person name="Gagunashvili A.N."/>
            <person name="Elster J."/>
            <person name="Andresson O.S."/>
        </authorList>
    </citation>
    <scope>NUCLEOTIDE SEQUENCE [LARGE SCALE GENOMIC DNA]</scope>
    <source>
        <strain evidence="1 2">CCALA 953</strain>
    </source>
</reference>
<dbReference type="Proteomes" id="UP000218238">
    <property type="component" value="Unassembled WGS sequence"/>
</dbReference>
<evidence type="ECO:0000313" key="1">
    <source>
        <dbReference type="EMBL" id="PAX52066.1"/>
    </source>
</evidence>
<dbReference type="AlphaFoldDB" id="A0A2A2TEI8"/>
<name>A0A2A2TEI8_9CYAN</name>